<evidence type="ECO:0000313" key="2">
    <source>
        <dbReference type="Proteomes" id="UP000054721"/>
    </source>
</evidence>
<proteinExistence type="predicted"/>
<protein>
    <submittedName>
        <fullName evidence="1">Uncharacterized protein</fullName>
    </submittedName>
</protein>
<accession>A0A0V1KIK6</accession>
<keyword evidence="2" id="KW-1185">Reference proteome</keyword>
<dbReference type="Proteomes" id="UP000054721">
    <property type="component" value="Unassembled WGS sequence"/>
</dbReference>
<dbReference type="AlphaFoldDB" id="A0A0V1KIK6"/>
<organism evidence="1 2">
    <name type="scientific">Trichinella nativa</name>
    <dbReference type="NCBI Taxonomy" id="6335"/>
    <lineage>
        <taxon>Eukaryota</taxon>
        <taxon>Metazoa</taxon>
        <taxon>Ecdysozoa</taxon>
        <taxon>Nematoda</taxon>
        <taxon>Enoplea</taxon>
        <taxon>Dorylaimia</taxon>
        <taxon>Trichinellida</taxon>
        <taxon>Trichinellidae</taxon>
        <taxon>Trichinella</taxon>
    </lineage>
</organism>
<reference evidence="1 2" key="1">
    <citation type="submission" date="2015-05" db="EMBL/GenBank/DDBJ databases">
        <title>Evolution of Trichinella species and genotypes.</title>
        <authorList>
            <person name="Korhonen P.K."/>
            <person name="Edoardo P."/>
            <person name="Giuseppe L.R."/>
            <person name="Gasser R.B."/>
        </authorList>
    </citation>
    <scope>NUCLEOTIDE SEQUENCE [LARGE SCALE GENOMIC DNA]</scope>
    <source>
        <strain evidence="1">ISS10</strain>
    </source>
</reference>
<name>A0A0V1KIK6_9BILA</name>
<sequence>MAARLTIYSGLRECQAGIQFCTDGGNGGRVYNSLWNSLWVEGEEGEYTFLLEWRELQRIYNSV</sequence>
<comment type="caution">
    <text evidence="1">The sequence shown here is derived from an EMBL/GenBank/DDBJ whole genome shotgun (WGS) entry which is preliminary data.</text>
</comment>
<dbReference type="EMBL" id="JYDW01001448">
    <property type="protein sequence ID" value="KRZ47072.1"/>
    <property type="molecule type" value="Genomic_DNA"/>
</dbReference>
<gene>
    <name evidence="1" type="ORF">T02_15367</name>
</gene>
<evidence type="ECO:0000313" key="1">
    <source>
        <dbReference type="EMBL" id="KRZ47072.1"/>
    </source>
</evidence>